<proteinExistence type="predicted"/>
<comment type="caution">
    <text evidence="1">The sequence shown here is derived from an EMBL/GenBank/DDBJ whole genome shotgun (WGS) entry which is preliminary data.</text>
</comment>
<dbReference type="Proteomes" id="UP001519460">
    <property type="component" value="Unassembled WGS sequence"/>
</dbReference>
<evidence type="ECO:0000313" key="1">
    <source>
        <dbReference type="EMBL" id="KAK7479417.1"/>
    </source>
</evidence>
<gene>
    <name evidence="1" type="ORF">BaRGS_00029334</name>
</gene>
<dbReference type="AlphaFoldDB" id="A0ABD0JXJ7"/>
<name>A0ABD0JXJ7_9CAEN</name>
<feature type="non-terminal residue" evidence="1">
    <location>
        <position position="1"/>
    </location>
</feature>
<dbReference type="EMBL" id="JACVVK020000303">
    <property type="protein sequence ID" value="KAK7479417.1"/>
    <property type="molecule type" value="Genomic_DNA"/>
</dbReference>
<sequence length="113" mass="12943">AQQLLALFFDHLMPGSQMVIQPLPADPATDTSTAKCRPFTGLRAKTLQREPWCHGRSLFHVLVGSWTKKYDCYTLQRTPDVAHLSCHHTHRTLAPQRQRIAQCPLFAQQKTRH</sequence>
<reference evidence="1 2" key="1">
    <citation type="journal article" date="2023" name="Sci. Data">
        <title>Genome assembly of the Korean intertidal mud-creeper Batillaria attramentaria.</title>
        <authorList>
            <person name="Patra A.K."/>
            <person name="Ho P.T."/>
            <person name="Jun S."/>
            <person name="Lee S.J."/>
            <person name="Kim Y."/>
            <person name="Won Y.J."/>
        </authorList>
    </citation>
    <scope>NUCLEOTIDE SEQUENCE [LARGE SCALE GENOMIC DNA]</scope>
    <source>
        <strain evidence="1">Wonlab-2016</strain>
    </source>
</reference>
<evidence type="ECO:0000313" key="2">
    <source>
        <dbReference type="Proteomes" id="UP001519460"/>
    </source>
</evidence>
<protein>
    <submittedName>
        <fullName evidence="1">Uncharacterized protein</fullName>
    </submittedName>
</protein>
<organism evidence="1 2">
    <name type="scientific">Batillaria attramentaria</name>
    <dbReference type="NCBI Taxonomy" id="370345"/>
    <lineage>
        <taxon>Eukaryota</taxon>
        <taxon>Metazoa</taxon>
        <taxon>Spiralia</taxon>
        <taxon>Lophotrochozoa</taxon>
        <taxon>Mollusca</taxon>
        <taxon>Gastropoda</taxon>
        <taxon>Caenogastropoda</taxon>
        <taxon>Sorbeoconcha</taxon>
        <taxon>Cerithioidea</taxon>
        <taxon>Batillariidae</taxon>
        <taxon>Batillaria</taxon>
    </lineage>
</organism>
<keyword evidence="2" id="KW-1185">Reference proteome</keyword>
<accession>A0ABD0JXJ7</accession>